<accession>A0ACB9LJJ0</accession>
<dbReference type="EMBL" id="CM042890">
    <property type="protein sequence ID" value="KAI4311484.1"/>
    <property type="molecule type" value="Genomic_DNA"/>
</dbReference>
<proteinExistence type="predicted"/>
<name>A0ACB9LJJ0_9MYRT</name>
<keyword evidence="2" id="KW-1185">Reference proteome</keyword>
<sequence>MHSNSRYNPTMTSSARFILLAFLLLATVVPSKTQGFSEDLDPKRHGPGREKLSHLHFNLHDMLTGRDPTAMCVAEAPSSNSSTTLFGVVFVMDDPLTVSPDNTLKVVGRAQGVYASASQKDVSLLMASNFFFTEGKYNGSTLSVLGRNAPLEDLRELPILGGSGLFWFAQGYAHARTHYLDIVTGDAIVKYDVYVLHYRVYLLASWKLSMMMDPWNVQTQ</sequence>
<gene>
    <name evidence="1" type="ORF">MLD38_036376</name>
</gene>
<comment type="caution">
    <text evidence="1">The sequence shown here is derived from an EMBL/GenBank/DDBJ whole genome shotgun (WGS) entry which is preliminary data.</text>
</comment>
<reference evidence="2" key="1">
    <citation type="journal article" date="2023" name="Front. Plant Sci.">
        <title>Chromosomal-level genome assembly of Melastoma candidum provides insights into trichome evolution.</title>
        <authorList>
            <person name="Zhong Y."/>
            <person name="Wu W."/>
            <person name="Sun C."/>
            <person name="Zou P."/>
            <person name="Liu Y."/>
            <person name="Dai S."/>
            <person name="Zhou R."/>
        </authorList>
    </citation>
    <scope>NUCLEOTIDE SEQUENCE [LARGE SCALE GENOMIC DNA]</scope>
</reference>
<evidence type="ECO:0000313" key="2">
    <source>
        <dbReference type="Proteomes" id="UP001057402"/>
    </source>
</evidence>
<organism evidence="1 2">
    <name type="scientific">Melastoma candidum</name>
    <dbReference type="NCBI Taxonomy" id="119954"/>
    <lineage>
        <taxon>Eukaryota</taxon>
        <taxon>Viridiplantae</taxon>
        <taxon>Streptophyta</taxon>
        <taxon>Embryophyta</taxon>
        <taxon>Tracheophyta</taxon>
        <taxon>Spermatophyta</taxon>
        <taxon>Magnoliopsida</taxon>
        <taxon>eudicotyledons</taxon>
        <taxon>Gunneridae</taxon>
        <taxon>Pentapetalae</taxon>
        <taxon>rosids</taxon>
        <taxon>malvids</taxon>
        <taxon>Myrtales</taxon>
        <taxon>Melastomataceae</taxon>
        <taxon>Melastomatoideae</taxon>
        <taxon>Melastomateae</taxon>
        <taxon>Melastoma</taxon>
    </lineage>
</organism>
<evidence type="ECO:0000313" key="1">
    <source>
        <dbReference type="EMBL" id="KAI4311484.1"/>
    </source>
</evidence>
<protein>
    <submittedName>
        <fullName evidence="1">Uncharacterized protein</fullName>
    </submittedName>
</protein>
<dbReference type="Proteomes" id="UP001057402">
    <property type="component" value="Chromosome 11"/>
</dbReference>